<evidence type="ECO:0000313" key="2">
    <source>
        <dbReference type="Proteomes" id="UP000616151"/>
    </source>
</evidence>
<proteinExistence type="predicted"/>
<comment type="caution">
    <text evidence="1">The sequence shown here is derived from an EMBL/GenBank/DDBJ whole genome shotgun (WGS) entry which is preliminary data.</text>
</comment>
<evidence type="ECO:0000313" key="1">
    <source>
        <dbReference type="EMBL" id="MBK1867610.1"/>
    </source>
</evidence>
<protein>
    <submittedName>
        <fullName evidence="1">Flavin reductase</fullName>
    </submittedName>
</protein>
<sequence length="164" mass="17291">MDKTRTDFISAMRQLASGVSVVTTDGPAGRAGLTVSAMCSLSADPPALLICINRQSRAMATLRRNGVFCVNVLAIEQMEVARIFAGQANTSDGDKFASARWEQLVTGAPAAQDALAVFDCRIAQGMPYGSHDILIGAVAEARMREGRPLVYSNRAYGGVAPVAV</sequence>
<organism evidence="1 2">
    <name type="scientific">Taklimakanibacter albus</name>
    <dbReference type="NCBI Taxonomy" id="2800327"/>
    <lineage>
        <taxon>Bacteria</taxon>
        <taxon>Pseudomonadati</taxon>
        <taxon>Pseudomonadota</taxon>
        <taxon>Alphaproteobacteria</taxon>
        <taxon>Hyphomicrobiales</taxon>
        <taxon>Aestuariivirgaceae</taxon>
        <taxon>Taklimakanibacter</taxon>
    </lineage>
</organism>
<dbReference type="EMBL" id="JAENHL010000007">
    <property type="protein sequence ID" value="MBK1867610.1"/>
    <property type="molecule type" value="Genomic_DNA"/>
</dbReference>
<name>A0ACC5R4R6_9HYPH</name>
<accession>A0ACC5R4R6</accession>
<reference evidence="1" key="1">
    <citation type="submission" date="2021-01" db="EMBL/GenBank/DDBJ databases">
        <authorList>
            <person name="Sun Q."/>
        </authorList>
    </citation>
    <scope>NUCLEOTIDE SEQUENCE</scope>
    <source>
        <strain evidence="1">YIM B02566</strain>
    </source>
</reference>
<keyword evidence="2" id="KW-1185">Reference proteome</keyword>
<gene>
    <name evidence="1" type="ORF">JHL16_14725</name>
</gene>
<dbReference type="Proteomes" id="UP000616151">
    <property type="component" value="Unassembled WGS sequence"/>
</dbReference>